<protein>
    <submittedName>
        <fullName evidence="1">Uncharacterized protein</fullName>
    </submittedName>
</protein>
<proteinExistence type="predicted"/>
<reference evidence="1" key="1">
    <citation type="submission" date="2024-06" db="EMBL/GenBank/DDBJ databases">
        <authorList>
            <person name="Cheng P."/>
            <person name="A X."/>
        </authorList>
    </citation>
    <scope>NUCLEOTIDE SEQUENCE</scope>
</reference>
<dbReference type="EMBL" id="PP932004">
    <property type="protein sequence ID" value="XCB08956.1"/>
    <property type="molecule type" value="Genomic_DNA"/>
</dbReference>
<evidence type="ECO:0000313" key="1">
    <source>
        <dbReference type="EMBL" id="XCB08956.1"/>
    </source>
</evidence>
<organism evidence="1">
    <name type="scientific">Stenotrophomonas phage vB_SmaS_QH3</name>
    <dbReference type="NCBI Taxonomy" id="3229738"/>
    <lineage>
        <taxon>Viruses</taxon>
        <taxon>Duplodnaviria</taxon>
        <taxon>Heunggongvirae</taxon>
        <taxon>Uroviricota</taxon>
        <taxon>Caudoviricetes</taxon>
        <taxon>Jondennisvirinae</taxon>
        <taxon>Septimatrevirus</taxon>
    </lineage>
</organism>
<name>A0AAU7YUY1_9CAUD</name>
<sequence>MNTERKERRSGNDRRAPLSVEAFAARIRATLAELEPRKDWRAPVGQLVKAVQVAAAHGFPLQVVAAGSIHATFALTVEEACTLRNADVQIMLDT</sequence>
<accession>A0AAU7YUY1</accession>